<reference evidence="2" key="1">
    <citation type="journal article" date="2014" name="Genome Announc.">
        <title>Draft Genome Sequence of the Yeast Pseudozyma antarctica Type Strain JCM10317, a Producer of the Glycolipid Biosurfactants, Mannosylerythritol Lipids.</title>
        <authorList>
            <person name="Saika A."/>
            <person name="Koike H."/>
            <person name="Hori T."/>
            <person name="Fukuoka T."/>
            <person name="Sato S."/>
            <person name="Habe H."/>
            <person name="Kitamoto D."/>
            <person name="Morita T."/>
        </authorList>
    </citation>
    <scope>NUCLEOTIDE SEQUENCE [LARGE SCALE GENOMIC DNA]</scope>
    <source>
        <strain evidence="2">JCM 10317</strain>
    </source>
</reference>
<proteinExistence type="predicted"/>
<dbReference type="OrthoDB" id="10621133at2759"/>
<dbReference type="Proteomes" id="UP000053758">
    <property type="component" value="Unassembled WGS sequence"/>
</dbReference>
<dbReference type="GeneID" id="26307576"/>
<name>A0A081CPD4_PSEA2</name>
<dbReference type="AlphaFoldDB" id="A0A081CPD4"/>
<gene>
    <name evidence="1" type="ORF">PAN0_136d6792</name>
</gene>
<evidence type="ECO:0000313" key="1">
    <source>
        <dbReference type="EMBL" id="GAK68530.1"/>
    </source>
</evidence>
<evidence type="ECO:0000313" key="2">
    <source>
        <dbReference type="Proteomes" id="UP000053758"/>
    </source>
</evidence>
<dbReference type="EMBL" id="DF830203">
    <property type="protein sequence ID" value="GAK68530.1"/>
    <property type="molecule type" value="Genomic_DNA"/>
</dbReference>
<sequence>MLADPSQPAEWMRGACAETALPLACPYRPILRESCLPLLDPCLDRLRRPFRKRAVDVIGSSVAELRSQTKDEAGAGAIWLG</sequence>
<dbReference type="RefSeq" id="XP_014653270.1">
    <property type="nucleotide sequence ID" value="XM_014797784.1"/>
</dbReference>
<keyword evidence="2" id="KW-1185">Reference proteome</keyword>
<protein>
    <submittedName>
        <fullName evidence="1">Uncharacterized protein</fullName>
    </submittedName>
</protein>
<accession>A0A081CPD4</accession>
<organism evidence="1 2">
    <name type="scientific">Pseudozyma antarctica</name>
    <name type="common">Yeast</name>
    <name type="synonym">Candida antarctica</name>
    <dbReference type="NCBI Taxonomy" id="84753"/>
    <lineage>
        <taxon>Eukaryota</taxon>
        <taxon>Fungi</taxon>
        <taxon>Dikarya</taxon>
        <taxon>Basidiomycota</taxon>
        <taxon>Ustilaginomycotina</taxon>
        <taxon>Ustilaginomycetes</taxon>
        <taxon>Ustilaginales</taxon>
        <taxon>Ustilaginaceae</taxon>
        <taxon>Moesziomyces</taxon>
    </lineage>
</organism>
<dbReference type="HOGENOM" id="CLU_2573646_0_0_1"/>